<feature type="domain" description="ABC transporter" evidence="8">
    <location>
        <begin position="336"/>
        <end position="570"/>
    </location>
</feature>
<keyword evidence="11" id="KW-1185">Reference proteome</keyword>
<evidence type="ECO:0000256" key="2">
    <source>
        <dbReference type="ARBA" id="ARBA00022692"/>
    </source>
</evidence>
<evidence type="ECO:0000256" key="7">
    <source>
        <dbReference type="SAM" id="Phobius"/>
    </source>
</evidence>
<dbReference type="CDD" id="cd07346">
    <property type="entry name" value="ABC_6TM_exporters"/>
    <property type="match status" value="1"/>
</dbReference>
<dbReference type="PANTHER" id="PTHR43394:SF1">
    <property type="entry name" value="ATP-BINDING CASSETTE SUB-FAMILY B MEMBER 10, MITOCHONDRIAL"/>
    <property type="match status" value="1"/>
</dbReference>
<dbReference type="Pfam" id="PF00005">
    <property type="entry name" value="ABC_tran"/>
    <property type="match status" value="1"/>
</dbReference>
<dbReference type="Proteomes" id="UP001055159">
    <property type="component" value="Chromosome"/>
</dbReference>
<dbReference type="GO" id="GO:0005524">
    <property type="term" value="F:ATP binding"/>
    <property type="evidence" value="ECO:0007669"/>
    <property type="project" value="UniProtKB-KW"/>
</dbReference>
<feature type="transmembrane region" description="Helical" evidence="7">
    <location>
        <begin position="21"/>
        <end position="44"/>
    </location>
</feature>
<dbReference type="InterPro" id="IPR036640">
    <property type="entry name" value="ABC1_TM_sf"/>
</dbReference>
<dbReference type="Gene3D" id="3.40.50.300">
    <property type="entry name" value="P-loop containing nucleotide triphosphate hydrolases"/>
    <property type="match status" value="1"/>
</dbReference>
<organism evidence="10 11">
    <name type="scientific">Mycolicibacterium rufum</name>
    <dbReference type="NCBI Taxonomy" id="318424"/>
    <lineage>
        <taxon>Bacteria</taxon>
        <taxon>Bacillati</taxon>
        <taxon>Actinomycetota</taxon>
        <taxon>Actinomycetes</taxon>
        <taxon>Mycobacteriales</taxon>
        <taxon>Mycobacteriaceae</taxon>
        <taxon>Mycolicibacterium</taxon>
    </lineage>
</organism>
<dbReference type="RefSeq" id="WP_052429120.1">
    <property type="nucleotide sequence ID" value="NZ_CP092427.2"/>
</dbReference>
<dbReference type="EMBL" id="CP092427">
    <property type="protein sequence ID" value="ULP39567.1"/>
    <property type="molecule type" value="Genomic_DNA"/>
</dbReference>
<reference evidence="10" key="1">
    <citation type="submission" date="2022-08" db="EMBL/GenBank/DDBJ databases">
        <title>Whole genome sequencing of non-tuberculosis mycobacteria type-strains.</title>
        <authorList>
            <person name="Igarashi Y."/>
            <person name="Osugi A."/>
            <person name="Mitarai S."/>
        </authorList>
    </citation>
    <scope>NUCLEOTIDE SEQUENCE</scope>
    <source>
        <strain evidence="10">JCM 16372</strain>
    </source>
</reference>
<feature type="transmembrane region" description="Helical" evidence="7">
    <location>
        <begin position="56"/>
        <end position="80"/>
    </location>
</feature>
<evidence type="ECO:0000256" key="1">
    <source>
        <dbReference type="ARBA" id="ARBA00004651"/>
    </source>
</evidence>
<evidence type="ECO:0000256" key="5">
    <source>
        <dbReference type="ARBA" id="ARBA00022989"/>
    </source>
</evidence>
<accession>A0ABY3ULP1</accession>
<evidence type="ECO:0000313" key="10">
    <source>
        <dbReference type="EMBL" id="ULP39567.1"/>
    </source>
</evidence>
<dbReference type="SMART" id="SM00382">
    <property type="entry name" value="AAA"/>
    <property type="match status" value="1"/>
</dbReference>
<dbReference type="PANTHER" id="PTHR43394">
    <property type="entry name" value="ATP-DEPENDENT PERMEASE MDL1, MITOCHONDRIAL"/>
    <property type="match status" value="1"/>
</dbReference>
<dbReference type="InterPro" id="IPR003439">
    <property type="entry name" value="ABC_transporter-like_ATP-bd"/>
</dbReference>
<evidence type="ECO:0000256" key="3">
    <source>
        <dbReference type="ARBA" id="ARBA00022741"/>
    </source>
</evidence>
<gene>
    <name evidence="10" type="ORF">MJO55_15295</name>
</gene>
<keyword evidence="2 7" id="KW-0812">Transmembrane</keyword>
<dbReference type="SUPFAM" id="SSF90123">
    <property type="entry name" value="ABC transporter transmembrane region"/>
    <property type="match status" value="1"/>
</dbReference>
<dbReference type="Pfam" id="PF00664">
    <property type="entry name" value="ABC_membrane"/>
    <property type="match status" value="1"/>
</dbReference>
<dbReference type="InterPro" id="IPR039421">
    <property type="entry name" value="Type_1_exporter"/>
</dbReference>
<protein>
    <submittedName>
        <fullName evidence="10">ABC transporter ATP-binding protein/permease</fullName>
    </submittedName>
</protein>
<proteinExistence type="predicted"/>
<evidence type="ECO:0000256" key="4">
    <source>
        <dbReference type="ARBA" id="ARBA00022840"/>
    </source>
</evidence>
<keyword evidence="6 7" id="KW-0472">Membrane</keyword>
<name>A0ABY3ULP1_9MYCO</name>
<dbReference type="Gene3D" id="1.20.1560.10">
    <property type="entry name" value="ABC transporter type 1, transmembrane domain"/>
    <property type="match status" value="1"/>
</dbReference>
<feature type="transmembrane region" description="Helical" evidence="7">
    <location>
        <begin position="160"/>
        <end position="177"/>
    </location>
</feature>
<comment type="subcellular location">
    <subcellularLocation>
        <location evidence="1">Cell membrane</location>
        <topology evidence="1">Multi-pass membrane protein</topology>
    </subcellularLocation>
</comment>
<dbReference type="InterPro" id="IPR011527">
    <property type="entry name" value="ABC1_TM_dom"/>
</dbReference>
<dbReference type="PROSITE" id="PS50929">
    <property type="entry name" value="ABC_TM1F"/>
    <property type="match status" value="1"/>
</dbReference>
<feature type="domain" description="ABC transmembrane type-1" evidence="9">
    <location>
        <begin position="21"/>
        <end position="301"/>
    </location>
</feature>
<dbReference type="SUPFAM" id="SSF52540">
    <property type="entry name" value="P-loop containing nucleoside triphosphate hydrolases"/>
    <property type="match status" value="1"/>
</dbReference>
<keyword evidence="3" id="KW-0547">Nucleotide-binding</keyword>
<sequence>MARTWSWLVGEARRRRVPSGVALTVGLAAAAASTVPIYLLGTLIDRVDAGRSEGLAGLAVVIGVTALIGGLGTGLSTYLITRLGESAVADLREDVLRHALEVPATTIEDSGRGDLLSRVGADVAAVAKAVSQVLPDMLNAFFLGVVTVAGMAGIDWRLGLAGALCIPAYVAGLWWYLPRSAPLYAQQRLALAARAQATVESLQGARTLDAYEVHADHLAAIEAASARARDAEISVFGLFTRFVGRVNRAEFLGLAATLVVGFLLVRHGAATVGQTTAAALMFHRLFNPIGVMMYNFDEIQAGAACLARLVGVVDMRPEPTAPTAKSIVAQPASTDVEVRDVSFGYGRGPAVLQDVSLTIPAGTRCALVGTTGAGKSTLAAVVAGLVLPDRGQSLIGGVSVADIPEERLRTWVATVTQEVHVFSGTLIEDLRLAAPDADRDQVWAALECVGASGWVAALEDGLDTPVGEHGTTLTAAQAQHLALARLVLADPRVVVLDEATAEAGSSSAAELDRAAMAATAGRTTLVVAHRLTQAAAADQILVMEGGRIVERGTHVELLHRDGRYARLWRAWRAHS</sequence>
<feature type="transmembrane region" description="Helical" evidence="7">
    <location>
        <begin position="251"/>
        <end position="269"/>
    </location>
</feature>
<evidence type="ECO:0000313" key="11">
    <source>
        <dbReference type="Proteomes" id="UP001055159"/>
    </source>
</evidence>
<evidence type="ECO:0000259" key="9">
    <source>
        <dbReference type="PROSITE" id="PS50929"/>
    </source>
</evidence>
<keyword evidence="5 7" id="KW-1133">Transmembrane helix</keyword>
<dbReference type="InterPro" id="IPR003593">
    <property type="entry name" value="AAA+_ATPase"/>
</dbReference>
<dbReference type="InterPro" id="IPR027417">
    <property type="entry name" value="P-loop_NTPase"/>
</dbReference>
<keyword evidence="4 10" id="KW-0067">ATP-binding</keyword>
<evidence type="ECO:0000259" key="8">
    <source>
        <dbReference type="PROSITE" id="PS50893"/>
    </source>
</evidence>
<feature type="transmembrane region" description="Helical" evidence="7">
    <location>
        <begin position="137"/>
        <end position="154"/>
    </location>
</feature>
<evidence type="ECO:0000256" key="6">
    <source>
        <dbReference type="ARBA" id="ARBA00023136"/>
    </source>
</evidence>
<dbReference type="PROSITE" id="PS50893">
    <property type="entry name" value="ABC_TRANSPORTER_2"/>
    <property type="match status" value="1"/>
</dbReference>